<dbReference type="GO" id="GO:0016491">
    <property type="term" value="F:oxidoreductase activity"/>
    <property type="evidence" value="ECO:0007669"/>
    <property type="project" value="TreeGrafter"/>
</dbReference>
<dbReference type="Gene3D" id="3.40.50.720">
    <property type="entry name" value="NAD(P)-binding Rossmann-like Domain"/>
    <property type="match status" value="1"/>
</dbReference>
<evidence type="ECO:0000259" key="2">
    <source>
        <dbReference type="Pfam" id="PF01408"/>
    </source>
</evidence>
<dbReference type="GO" id="GO:0006740">
    <property type="term" value="P:NADPH regeneration"/>
    <property type="evidence" value="ECO:0007669"/>
    <property type="project" value="TreeGrafter"/>
</dbReference>
<evidence type="ECO:0000313" key="5">
    <source>
        <dbReference type="Proteomes" id="UP000007148"/>
    </source>
</evidence>
<gene>
    <name evidence="4" type="ORF">PIIN_03576</name>
</gene>
<evidence type="ECO:0000256" key="1">
    <source>
        <dbReference type="ARBA" id="ARBA00010928"/>
    </source>
</evidence>
<organism evidence="4 5">
    <name type="scientific">Serendipita indica (strain DSM 11827)</name>
    <name type="common">Root endophyte fungus</name>
    <name type="synonym">Piriformospora indica</name>
    <dbReference type="NCBI Taxonomy" id="1109443"/>
    <lineage>
        <taxon>Eukaryota</taxon>
        <taxon>Fungi</taxon>
        <taxon>Dikarya</taxon>
        <taxon>Basidiomycota</taxon>
        <taxon>Agaricomycotina</taxon>
        <taxon>Agaricomycetes</taxon>
        <taxon>Sebacinales</taxon>
        <taxon>Serendipitaceae</taxon>
        <taxon>Serendipita</taxon>
    </lineage>
</organism>
<dbReference type="eggNOG" id="KOG2742">
    <property type="taxonomic scope" value="Eukaryota"/>
</dbReference>
<protein>
    <submittedName>
        <fullName evidence="4">Uncharacterized protein</fullName>
    </submittedName>
</protein>
<reference evidence="4 5" key="1">
    <citation type="journal article" date="2011" name="PLoS Pathog.">
        <title>Endophytic Life Strategies Decoded by Genome and Transcriptome Analyses of the Mutualistic Root Symbiont Piriformospora indica.</title>
        <authorList>
            <person name="Zuccaro A."/>
            <person name="Lahrmann U."/>
            <person name="Guldener U."/>
            <person name="Langen G."/>
            <person name="Pfiffi S."/>
            <person name="Biedenkopf D."/>
            <person name="Wong P."/>
            <person name="Samans B."/>
            <person name="Grimm C."/>
            <person name="Basiewicz M."/>
            <person name="Murat C."/>
            <person name="Martin F."/>
            <person name="Kogel K.H."/>
        </authorList>
    </citation>
    <scope>NUCLEOTIDE SEQUENCE [LARGE SCALE GENOMIC DNA]</scope>
    <source>
        <strain evidence="4 5">DSM 11827</strain>
    </source>
</reference>
<dbReference type="Pfam" id="PF22725">
    <property type="entry name" value="GFO_IDH_MocA_C3"/>
    <property type="match status" value="1"/>
</dbReference>
<dbReference type="Proteomes" id="UP000007148">
    <property type="component" value="Unassembled WGS sequence"/>
</dbReference>
<dbReference type="GO" id="GO:0000166">
    <property type="term" value="F:nucleotide binding"/>
    <property type="evidence" value="ECO:0007669"/>
    <property type="project" value="InterPro"/>
</dbReference>
<comment type="similarity">
    <text evidence="1">Belongs to the Gfo/Idh/MocA family.</text>
</comment>
<dbReference type="AlphaFoldDB" id="G4TE97"/>
<dbReference type="InterPro" id="IPR000683">
    <property type="entry name" value="Gfo/Idh/MocA-like_OxRdtase_N"/>
</dbReference>
<dbReference type="Pfam" id="PF01408">
    <property type="entry name" value="GFO_IDH_MocA"/>
    <property type="match status" value="1"/>
</dbReference>
<keyword evidence="5" id="KW-1185">Reference proteome</keyword>
<sequence length="367" mass="40016">MPPISVAILGAGIFARIAHLPALRKLGDTYELKAIYSRSQSSASELAKTAEDILARPASSFDLYHDAGQNLDALLARTDIQAVIIVLPINQQPSIVLKALEAGKHVISEKPIAPTVKEGVKLIKMYEAHYKDKGLIWRVAENFEAEPGLRAAGKAIADQKIGKVCFWNMQVLNNVETDSMWYNTPWRTVPEYQGGFLLDGGVHSAAALRTVLPSKFTELAGFASLNREHLAPHDTIHAIIRSEDGSHGIFELSFGLPSSPGHDSFRVVGTDGTLDINRYHEKDPETQKDQAFIKVTIKNAKTGQKEEIVERSCGVERELENFAAHLNGHDDGLGTPQGALQDVSVIQAALDSHGRGVDLQHLILSAD</sequence>
<dbReference type="GO" id="GO:0005737">
    <property type="term" value="C:cytoplasm"/>
    <property type="evidence" value="ECO:0007669"/>
    <property type="project" value="TreeGrafter"/>
</dbReference>
<dbReference type="InterPro" id="IPR055170">
    <property type="entry name" value="GFO_IDH_MocA-like_dom"/>
</dbReference>
<dbReference type="InterPro" id="IPR036291">
    <property type="entry name" value="NAD(P)-bd_dom_sf"/>
</dbReference>
<name>G4TE97_SERID</name>
<dbReference type="PANTHER" id="PTHR42840">
    <property type="entry name" value="NAD(P)-BINDING ROSSMANN-FOLD SUPERFAMILY PROTEIN-RELATED"/>
    <property type="match status" value="1"/>
</dbReference>
<dbReference type="Gene3D" id="3.30.360.10">
    <property type="entry name" value="Dihydrodipicolinate Reductase, domain 2"/>
    <property type="match status" value="1"/>
</dbReference>
<dbReference type="SUPFAM" id="SSF51735">
    <property type="entry name" value="NAD(P)-binding Rossmann-fold domains"/>
    <property type="match status" value="1"/>
</dbReference>
<dbReference type="STRING" id="1109443.G4TE97"/>
<dbReference type="EMBL" id="CAFZ01000059">
    <property type="protein sequence ID" value="CCA69637.1"/>
    <property type="molecule type" value="Genomic_DNA"/>
</dbReference>
<dbReference type="OMA" id="NEMQSPE"/>
<evidence type="ECO:0000313" key="4">
    <source>
        <dbReference type="EMBL" id="CCA69637.1"/>
    </source>
</evidence>
<evidence type="ECO:0000259" key="3">
    <source>
        <dbReference type="Pfam" id="PF22725"/>
    </source>
</evidence>
<dbReference type="OrthoDB" id="64915at2759"/>
<dbReference type="PANTHER" id="PTHR42840:SF5">
    <property type="entry name" value="NAD(P)-BINDING ROSSMANN-FOLD SUPERFAMILY PROTEIN"/>
    <property type="match status" value="1"/>
</dbReference>
<feature type="domain" description="GFO/IDH/MocA-like oxidoreductase" evidence="3">
    <location>
        <begin position="150"/>
        <end position="274"/>
    </location>
</feature>
<dbReference type="HOGENOM" id="CLU_023194_3_1_1"/>
<proteinExistence type="inferred from homology"/>
<comment type="caution">
    <text evidence="4">The sequence shown here is derived from an EMBL/GenBank/DDBJ whole genome shotgun (WGS) entry which is preliminary data.</text>
</comment>
<dbReference type="SUPFAM" id="SSF55347">
    <property type="entry name" value="Glyceraldehyde-3-phosphate dehydrogenase-like, C-terminal domain"/>
    <property type="match status" value="1"/>
</dbReference>
<accession>G4TE97</accession>
<feature type="domain" description="Gfo/Idh/MocA-like oxidoreductase N-terminal" evidence="2">
    <location>
        <begin position="4"/>
        <end position="128"/>
    </location>
</feature>
<dbReference type="InParanoid" id="G4TE97"/>